<organism evidence="9 10">
    <name type="scientific">Alloyangia pacifica</name>
    <dbReference type="NCBI Taxonomy" id="311180"/>
    <lineage>
        <taxon>Bacteria</taxon>
        <taxon>Pseudomonadati</taxon>
        <taxon>Pseudomonadota</taxon>
        <taxon>Alphaproteobacteria</taxon>
        <taxon>Rhodobacterales</taxon>
        <taxon>Roseobacteraceae</taxon>
        <taxon>Alloyangia</taxon>
    </lineage>
</organism>
<dbReference type="GO" id="GO:0051539">
    <property type="term" value="F:4 iron, 4 sulfur cluster binding"/>
    <property type="evidence" value="ECO:0007669"/>
    <property type="project" value="UniProtKB-UniRule"/>
</dbReference>
<dbReference type="GO" id="GO:0046872">
    <property type="term" value="F:metal ion binding"/>
    <property type="evidence" value="ECO:0007669"/>
    <property type="project" value="UniProtKB-KW"/>
</dbReference>
<feature type="binding site" evidence="6">
    <location>
        <position position="75"/>
    </location>
    <ligand>
        <name>[4Fe-4S] cluster</name>
        <dbReference type="ChEBI" id="CHEBI:49883"/>
        <label>2</label>
    </ligand>
</feature>
<keyword evidence="1 6" id="KW-0004">4Fe-4S</keyword>
<keyword evidence="4 6" id="KW-0408">Iron</keyword>
<dbReference type="AlphaFoldDB" id="A0A1I6UKM3"/>
<feature type="binding site" evidence="6">
    <location>
        <position position="154"/>
    </location>
    <ligand>
        <name>[4Fe-4S] cluster</name>
        <dbReference type="ChEBI" id="CHEBI:49883"/>
        <label>3</label>
    </ligand>
</feature>
<feature type="domain" description="4Fe-4S ferredoxin-type" evidence="8">
    <location>
        <begin position="61"/>
        <end position="92"/>
    </location>
</feature>
<comment type="cofactor">
    <cofactor evidence="6">
        <name>[4Fe-4S] cluster</name>
        <dbReference type="ChEBI" id="CHEBI:49883"/>
    </cofactor>
</comment>
<proteinExistence type="inferred from homology"/>
<dbReference type="NCBIfam" id="TIGR00402">
    <property type="entry name" value="napF"/>
    <property type="match status" value="1"/>
</dbReference>
<feature type="domain" description="4Fe-4S ferredoxin-type" evidence="8">
    <location>
        <begin position="27"/>
        <end position="56"/>
    </location>
</feature>
<feature type="binding site" evidence="6">
    <location>
        <position position="78"/>
    </location>
    <ligand>
        <name>[4Fe-4S] cluster</name>
        <dbReference type="ChEBI" id="CHEBI:49883"/>
        <label>2</label>
    </ligand>
</feature>
<dbReference type="InterPro" id="IPR017900">
    <property type="entry name" value="4Fe4S_Fe_S_CS"/>
</dbReference>
<evidence type="ECO:0000256" key="1">
    <source>
        <dbReference type="ARBA" id="ARBA00022485"/>
    </source>
</evidence>
<evidence type="ECO:0000313" key="10">
    <source>
        <dbReference type="Proteomes" id="UP000199392"/>
    </source>
</evidence>
<keyword evidence="5 6" id="KW-0411">Iron-sulfur</keyword>
<keyword evidence="3 6" id="KW-0677">Repeat</keyword>
<evidence type="ECO:0000256" key="7">
    <source>
        <dbReference type="SAM" id="MobiDB-lite"/>
    </source>
</evidence>
<dbReference type="STRING" id="311180.SAMN04488050_108120"/>
<dbReference type="CDD" id="cd10564">
    <property type="entry name" value="NapF_like"/>
    <property type="match status" value="1"/>
</dbReference>
<dbReference type="EMBL" id="FOZW01000008">
    <property type="protein sequence ID" value="SFT01971.1"/>
    <property type="molecule type" value="Genomic_DNA"/>
</dbReference>
<gene>
    <name evidence="6" type="primary">napF</name>
    <name evidence="9" type="ORF">SAMN04488050_108120</name>
</gene>
<dbReference type="RefSeq" id="WP_092427151.1">
    <property type="nucleotide sequence ID" value="NZ_FNCL01000009.1"/>
</dbReference>
<dbReference type="SUPFAM" id="SSF54862">
    <property type="entry name" value="4Fe-4S ferredoxins"/>
    <property type="match status" value="1"/>
</dbReference>
<dbReference type="Pfam" id="PF12838">
    <property type="entry name" value="Fer4_7"/>
    <property type="match status" value="2"/>
</dbReference>
<feature type="binding site" evidence="6">
    <location>
        <position position="147"/>
    </location>
    <ligand>
        <name>[4Fe-4S] cluster</name>
        <dbReference type="ChEBI" id="CHEBI:49883"/>
        <label>3</label>
    </ligand>
</feature>
<feature type="binding site" evidence="6">
    <location>
        <position position="42"/>
    </location>
    <ligand>
        <name>[4Fe-4S] cluster</name>
        <dbReference type="ChEBI" id="CHEBI:49883"/>
        <label>1</label>
    </ligand>
</feature>
<evidence type="ECO:0000259" key="8">
    <source>
        <dbReference type="PROSITE" id="PS51379"/>
    </source>
</evidence>
<feature type="binding site" evidence="6">
    <location>
        <position position="46"/>
    </location>
    <ligand>
        <name>[4Fe-4S] cluster</name>
        <dbReference type="ChEBI" id="CHEBI:49883"/>
        <label>1</label>
    </ligand>
</feature>
<comment type="subunit">
    <text evidence="6">Interacts with the cytoplasmic NapA precursor.</text>
</comment>
<dbReference type="InterPro" id="IPR004496">
    <property type="entry name" value="NapF"/>
</dbReference>
<keyword evidence="10" id="KW-1185">Reference proteome</keyword>
<feature type="binding site" evidence="6">
    <location>
        <position position="150"/>
    </location>
    <ligand>
        <name>[4Fe-4S] cluster</name>
        <dbReference type="ChEBI" id="CHEBI:49883"/>
        <label>3</label>
    </ligand>
</feature>
<dbReference type="Gene3D" id="3.30.70.20">
    <property type="match status" value="2"/>
</dbReference>
<evidence type="ECO:0000313" key="9">
    <source>
        <dbReference type="EMBL" id="SFT01971.1"/>
    </source>
</evidence>
<dbReference type="HAMAP" id="MF_02201">
    <property type="entry name" value="NapF"/>
    <property type="match status" value="1"/>
</dbReference>
<protein>
    <recommendedName>
        <fullName evidence="6">Ferredoxin-type protein NapF</fullName>
    </recommendedName>
</protein>
<evidence type="ECO:0000256" key="4">
    <source>
        <dbReference type="ARBA" id="ARBA00023004"/>
    </source>
</evidence>
<dbReference type="InterPro" id="IPR017896">
    <property type="entry name" value="4Fe4S_Fe-S-bd"/>
</dbReference>
<evidence type="ECO:0000256" key="2">
    <source>
        <dbReference type="ARBA" id="ARBA00022723"/>
    </source>
</evidence>
<evidence type="ECO:0000256" key="3">
    <source>
        <dbReference type="ARBA" id="ARBA00022737"/>
    </source>
</evidence>
<dbReference type="Proteomes" id="UP000199392">
    <property type="component" value="Unassembled WGS sequence"/>
</dbReference>
<name>A0A1I6UKM3_9RHOB</name>
<dbReference type="GO" id="GO:0005737">
    <property type="term" value="C:cytoplasm"/>
    <property type="evidence" value="ECO:0007669"/>
    <property type="project" value="UniProtKB-SubCell"/>
</dbReference>
<keyword evidence="6" id="KW-0963">Cytoplasm</keyword>
<dbReference type="PANTHER" id="PTHR43687:SF1">
    <property type="entry name" value="FERREDOXIN III"/>
    <property type="match status" value="1"/>
</dbReference>
<comment type="function">
    <text evidence="6">Could be involved in the maturation of NapA, the catalytic subunit of the periplasmic nitrate reductase, before its export into the periplasm.</text>
</comment>
<dbReference type="PROSITE" id="PS00198">
    <property type="entry name" value="4FE4S_FER_1"/>
    <property type="match status" value="2"/>
</dbReference>
<dbReference type="PANTHER" id="PTHR43687">
    <property type="entry name" value="ADENYLYLSULFATE REDUCTASE, BETA SUBUNIT"/>
    <property type="match status" value="1"/>
</dbReference>
<evidence type="ECO:0000256" key="6">
    <source>
        <dbReference type="HAMAP-Rule" id="MF_02201"/>
    </source>
</evidence>
<reference evidence="10" key="1">
    <citation type="submission" date="2016-10" db="EMBL/GenBank/DDBJ databases">
        <authorList>
            <person name="Varghese N."/>
            <person name="Submissions S."/>
        </authorList>
    </citation>
    <scope>NUCLEOTIDE SEQUENCE [LARGE SCALE GENOMIC DNA]</scope>
    <source>
        <strain evidence="10">DSM 26894</strain>
    </source>
</reference>
<feature type="binding site" evidence="6">
    <location>
        <position position="72"/>
    </location>
    <ligand>
        <name>[4Fe-4S] cluster</name>
        <dbReference type="ChEBI" id="CHEBI:49883"/>
        <label>2</label>
    </ligand>
</feature>
<dbReference type="InterPro" id="IPR050572">
    <property type="entry name" value="Fe-S_Ferredoxin"/>
</dbReference>
<feature type="compositionally biased region" description="Basic residues" evidence="7">
    <location>
        <begin position="1"/>
        <end position="10"/>
    </location>
</feature>
<feature type="domain" description="4Fe-4S ferredoxin-type" evidence="8">
    <location>
        <begin position="135"/>
        <end position="164"/>
    </location>
</feature>
<accession>A0A1I6UKM3</accession>
<comment type="similarity">
    <text evidence="6">Belongs to the NapF family.</text>
</comment>
<feature type="binding site" evidence="6">
    <location>
        <position position="39"/>
    </location>
    <ligand>
        <name>[4Fe-4S] cluster</name>
        <dbReference type="ChEBI" id="CHEBI:49883"/>
        <label>1</label>
    </ligand>
</feature>
<dbReference type="PROSITE" id="PS51379">
    <property type="entry name" value="4FE4S_FER_2"/>
    <property type="match status" value="3"/>
</dbReference>
<dbReference type="OrthoDB" id="9800445at2"/>
<feature type="binding site" evidence="6">
    <location>
        <position position="82"/>
    </location>
    <ligand>
        <name>[4Fe-4S] cluster</name>
        <dbReference type="ChEBI" id="CHEBI:49883"/>
        <label>2</label>
    </ligand>
</feature>
<comment type="subcellular location">
    <subcellularLocation>
        <location evidence="6">Cytoplasm</location>
    </subcellularLocation>
</comment>
<keyword evidence="2 6" id="KW-0479">Metal-binding</keyword>
<evidence type="ECO:0000256" key="5">
    <source>
        <dbReference type="ARBA" id="ARBA00023014"/>
    </source>
</evidence>
<feature type="binding site" evidence="6">
    <location>
        <position position="144"/>
    </location>
    <ligand>
        <name>[4Fe-4S] cluster</name>
        <dbReference type="ChEBI" id="CHEBI:49883"/>
        <label>3</label>
    </ligand>
</feature>
<feature type="region of interest" description="Disordered" evidence="7">
    <location>
        <begin position="1"/>
        <end position="24"/>
    </location>
</feature>
<feature type="binding site" evidence="6">
    <location>
        <position position="36"/>
    </location>
    <ligand>
        <name>[4Fe-4S] cluster</name>
        <dbReference type="ChEBI" id="CHEBI:49883"/>
        <label>1</label>
    </ligand>
</feature>
<sequence>MTTQHSRRNFLRGQLSRPEAPLMRPPGAQARFSQLCTGCGDCLRACPEAILIRQPDAPEPALPLVDFSQGACTFCGACAEACETGALRPEAVPDWPWTATITDTCLSLVGISCRACEDACEPRAIRFRLMTGGRAAPTLDPAQCTGCGECAITCPAGAVSFEQRESLTEAVR</sequence>